<protein>
    <submittedName>
        <fullName evidence="1">Uncharacterized protein</fullName>
    </submittedName>
</protein>
<accession>A0ABW0JZE9</accession>
<keyword evidence="2" id="KW-1185">Reference proteome</keyword>
<organism evidence="1 2">
    <name type="scientific">Rhodanobacter ginsenosidimutans</name>
    <dbReference type="NCBI Taxonomy" id="490571"/>
    <lineage>
        <taxon>Bacteria</taxon>
        <taxon>Pseudomonadati</taxon>
        <taxon>Pseudomonadota</taxon>
        <taxon>Gammaproteobacteria</taxon>
        <taxon>Lysobacterales</taxon>
        <taxon>Rhodanobacteraceae</taxon>
        <taxon>Rhodanobacter</taxon>
    </lineage>
</organism>
<comment type="caution">
    <text evidence="1">The sequence shown here is derived from an EMBL/GenBank/DDBJ whole genome shotgun (WGS) entry which is preliminary data.</text>
</comment>
<dbReference type="RefSeq" id="WP_235577638.1">
    <property type="nucleotide sequence ID" value="NZ_JALBWS010000010.1"/>
</dbReference>
<evidence type="ECO:0000313" key="1">
    <source>
        <dbReference type="EMBL" id="MFC5441211.1"/>
    </source>
</evidence>
<name>A0ABW0JZE9_9GAMM</name>
<proteinExistence type="predicted"/>
<dbReference type="Proteomes" id="UP001596018">
    <property type="component" value="Unassembled WGS sequence"/>
</dbReference>
<reference evidence="2" key="1">
    <citation type="journal article" date="2019" name="Int. J. Syst. Evol. Microbiol.">
        <title>The Global Catalogue of Microorganisms (GCM) 10K type strain sequencing project: providing services to taxonomists for standard genome sequencing and annotation.</title>
        <authorList>
            <consortium name="The Broad Institute Genomics Platform"/>
            <consortium name="The Broad Institute Genome Sequencing Center for Infectious Disease"/>
            <person name="Wu L."/>
            <person name="Ma J."/>
        </authorList>
    </citation>
    <scope>NUCLEOTIDE SEQUENCE [LARGE SCALE GENOMIC DNA]</scope>
    <source>
        <strain evidence="2">KACC 12822</strain>
    </source>
</reference>
<sequence length="59" mass="6808">MNFDFEPVYAHHDLLIEMGRVELAMENIEERAGEESSSLLPRLVSRMNNLREALDHLPA</sequence>
<dbReference type="EMBL" id="JBHSMM010000004">
    <property type="protein sequence ID" value="MFC5441211.1"/>
    <property type="molecule type" value="Genomic_DNA"/>
</dbReference>
<gene>
    <name evidence="1" type="ORF">ACFPK0_14380</name>
</gene>
<evidence type="ECO:0000313" key="2">
    <source>
        <dbReference type="Proteomes" id="UP001596018"/>
    </source>
</evidence>